<dbReference type="EMBL" id="CT867999">
    <property type="protein sequence ID" value="CAK58995.1"/>
    <property type="molecule type" value="Genomic_DNA"/>
</dbReference>
<reference evidence="2 3" key="1">
    <citation type="journal article" date="2006" name="Nature">
        <title>Global trends of whole-genome duplications revealed by the ciliate Paramecium tetraurelia.</title>
        <authorList>
            <consortium name="Genoscope"/>
            <person name="Aury J.-M."/>
            <person name="Jaillon O."/>
            <person name="Duret L."/>
            <person name="Noel B."/>
            <person name="Jubin C."/>
            <person name="Porcel B.M."/>
            <person name="Segurens B."/>
            <person name="Daubin V."/>
            <person name="Anthouard V."/>
            <person name="Aiach N."/>
            <person name="Arnaiz O."/>
            <person name="Billaut A."/>
            <person name="Beisson J."/>
            <person name="Blanc I."/>
            <person name="Bouhouche K."/>
            <person name="Camara F."/>
            <person name="Duharcourt S."/>
            <person name="Guigo R."/>
            <person name="Gogendeau D."/>
            <person name="Katinka M."/>
            <person name="Keller A.-M."/>
            <person name="Kissmehl R."/>
            <person name="Klotz C."/>
            <person name="Koll F."/>
            <person name="Le Moue A."/>
            <person name="Lepere C."/>
            <person name="Malinsky S."/>
            <person name="Nowacki M."/>
            <person name="Nowak J.K."/>
            <person name="Plattner H."/>
            <person name="Poulain J."/>
            <person name="Ruiz F."/>
            <person name="Serrano V."/>
            <person name="Zagulski M."/>
            <person name="Dessen P."/>
            <person name="Betermier M."/>
            <person name="Weissenbach J."/>
            <person name="Scarpelli C."/>
            <person name="Schachter V."/>
            <person name="Sperling L."/>
            <person name="Meyer E."/>
            <person name="Cohen J."/>
            <person name="Wincker P."/>
        </authorList>
    </citation>
    <scope>NUCLEOTIDE SEQUENCE [LARGE SCALE GENOMIC DNA]</scope>
    <source>
        <strain evidence="2 3">Stock d4-2</strain>
    </source>
</reference>
<organism evidence="2 3">
    <name type="scientific">Paramecium tetraurelia</name>
    <dbReference type="NCBI Taxonomy" id="5888"/>
    <lineage>
        <taxon>Eukaryota</taxon>
        <taxon>Sar</taxon>
        <taxon>Alveolata</taxon>
        <taxon>Ciliophora</taxon>
        <taxon>Intramacronucleata</taxon>
        <taxon>Oligohymenophorea</taxon>
        <taxon>Peniculida</taxon>
        <taxon>Parameciidae</taxon>
        <taxon>Paramecium</taxon>
    </lineage>
</organism>
<dbReference type="Proteomes" id="UP000000600">
    <property type="component" value="Unassembled WGS sequence"/>
</dbReference>
<dbReference type="HOGENOM" id="CLU_1535433_0_0_1"/>
<evidence type="ECO:0000256" key="1">
    <source>
        <dbReference type="SAM" id="Phobius"/>
    </source>
</evidence>
<dbReference type="RefSeq" id="XP_001426393.1">
    <property type="nucleotide sequence ID" value="XM_001426356.1"/>
</dbReference>
<keyword evidence="3" id="KW-1185">Reference proteome</keyword>
<keyword evidence="1" id="KW-0812">Transmembrane</keyword>
<dbReference type="AlphaFoldDB" id="A0BKC8"/>
<evidence type="ECO:0000313" key="2">
    <source>
        <dbReference type="EMBL" id="CAK58995.1"/>
    </source>
</evidence>
<evidence type="ECO:0008006" key="4">
    <source>
        <dbReference type="Google" id="ProtNLM"/>
    </source>
</evidence>
<name>A0BKC8_PARTE</name>
<dbReference type="GeneID" id="5012177"/>
<sequence length="175" mass="21143">MNLRQLYHRGDPQIPALYLIEYSSELAFFNKFETMKLYFLPARFLYWIIHKNLSLYFFHFFVYREQSPPILKSIKSIFKKDSKSYQRVLLMIIKLINSPQKSNKIIKGQVDHIYLLLKLVIFSLNRRFILIMLEARKQSQKTTAVFLLLHLLHLNQIFFIQFSYNILIDIQISLY</sequence>
<proteinExistence type="predicted"/>
<dbReference type="InParanoid" id="A0BKC8"/>
<keyword evidence="1" id="KW-0472">Membrane</keyword>
<accession>A0BKC8</accession>
<dbReference type="KEGG" id="ptm:GSPATT00029626001"/>
<protein>
    <recommendedName>
        <fullName evidence="4">Transmembrane protein</fullName>
    </recommendedName>
</protein>
<gene>
    <name evidence="2" type="ORF">GSPATT00029626001</name>
</gene>
<dbReference type="OrthoDB" id="295145at2759"/>
<keyword evidence="1" id="KW-1133">Transmembrane helix</keyword>
<evidence type="ECO:0000313" key="3">
    <source>
        <dbReference type="Proteomes" id="UP000000600"/>
    </source>
</evidence>
<feature type="transmembrane region" description="Helical" evidence="1">
    <location>
        <begin position="145"/>
        <end position="167"/>
    </location>
</feature>